<dbReference type="CDD" id="cd00761">
    <property type="entry name" value="Glyco_tranf_GTA_type"/>
    <property type="match status" value="1"/>
</dbReference>
<dbReference type="InterPro" id="IPR029044">
    <property type="entry name" value="Nucleotide-diphossugar_trans"/>
</dbReference>
<feature type="domain" description="Glycosyltransferase 2-like" evidence="1">
    <location>
        <begin position="2"/>
        <end position="110"/>
    </location>
</feature>
<dbReference type="KEGG" id="ahz:APS56_05345"/>
<proteinExistence type="predicted"/>
<dbReference type="Pfam" id="PF00535">
    <property type="entry name" value="Glycos_transf_2"/>
    <property type="match status" value="1"/>
</dbReference>
<keyword evidence="3" id="KW-1185">Reference proteome</keyword>
<dbReference type="InterPro" id="IPR050834">
    <property type="entry name" value="Glycosyltransf_2"/>
</dbReference>
<reference evidence="2 3" key="1">
    <citation type="submission" date="2015-10" db="EMBL/GenBank/DDBJ databases">
        <authorList>
            <person name="Gilbert D.G."/>
        </authorList>
    </citation>
    <scope>NUCLEOTIDE SEQUENCE [LARGE SCALE GENOMIC DNA]</scope>
    <source>
        <strain evidence="3">HZ-22</strain>
    </source>
</reference>
<name>A0A0N7HY91_9FLAO</name>
<dbReference type="AlphaFoldDB" id="A0A0N7HY91"/>
<evidence type="ECO:0000313" key="2">
    <source>
        <dbReference type="EMBL" id="ALJ04598.1"/>
    </source>
</evidence>
<dbReference type="InterPro" id="IPR001173">
    <property type="entry name" value="Glyco_trans_2-like"/>
</dbReference>
<dbReference type="PANTHER" id="PTHR43685">
    <property type="entry name" value="GLYCOSYLTRANSFERASE"/>
    <property type="match status" value="1"/>
</dbReference>
<evidence type="ECO:0000313" key="3">
    <source>
        <dbReference type="Proteomes" id="UP000057981"/>
    </source>
</evidence>
<sequence>MQQTYTNWEVVIVDDCSTDNSLQVIKNIIKKDSRFKLYQNTQNKGCGFTKGKCVQLAQGTILGFLDPDDALTSNALQVMIKAHFSNKEAAIITSKYELVDLNMNFKKASLYGSHIPMGKSYLTYANGALTHFASFKKEKYQKSEGINPLMKRAVDQDLYYKLEEEGKHVFIDKTLYRYRIHENSISCNDNLYKAEYWHFYAINKAYKRRRKLKLSIDNFSRKYMSLYNSNYYLKRFVILKFSKKNKSKFYFLGKSFLANPRHEFVLKFKSLLLLIVGRI</sequence>
<dbReference type="PANTHER" id="PTHR43685:SF2">
    <property type="entry name" value="GLYCOSYLTRANSFERASE 2-LIKE DOMAIN-CONTAINING PROTEIN"/>
    <property type="match status" value="1"/>
</dbReference>
<organism evidence="2 3">
    <name type="scientific">Pseudalgibacter alginicilyticus</name>
    <dbReference type="NCBI Taxonomy" id="1736674"/>
    <lineage>
        <taxon>Bacteria</taxon>
        <taxon>Pseudomonadati</taxon>
        <taxon>Bacteroidota</taxon>
        <taxon>Flavobacteriia</taxon>
        <taxon>Flavobacteriales</taxon>
        <taxon>Flavobacteriaceae</taxon>
        <taxon>Pseudalgibacter</taxon>
    </lineage>
</organism>
<dbReference type="Proteomes" id="UP000057981">
    <property type="component" value="Chromosome"/>
</dbReference>
<dbReference type="Gene3D" id="3.90.550.10">
    <property type="entry name" value="Spore Coat Polysaccharide Biosynthesis Protein SpsA, Chain A"/>
    <property type="match status" value="1"/>
</dbReference>
<dbReference type="STRING" id="1736674.APS56_05345"/>
<gene>
    <name evidence="2" type="ORF">APS56_05345</name>
</gene>
<dbReference type="SUPFAM" id="SSF53448">
    <property type="entry name" value="Nucleotide-diphospho-sugar transferases"/>
    <property type="match status" value="1"/>
</dbReference>
<protein>
    <recommendedName>
        <fullName evidence="1">Glycosyltransferase 2-like domain-containing protein</fullName>
    </recommendedName>
</protein>
<dbReference type="EMBL" id="CP012898">
    <property type="protein sequence ID" value="ALJ04598.1"/>
    <property type="molecule type" value="Genomic_DNA"/>
</dbReference>
<evidence type="ECO:0000259" key="1">
    <source>
        <dbReference type="Pfam" id="PF00535"/>
    </source>
</evidence>
<accession>A0A0N7HY91</accession>